<reference evidence="1" key="1">
    <citation type="submission" date="2018-05" db="EMBL/GenBank/DDBJ databases">
        <authorList>
            <person name="Lanie J.A."/>
            <person name="Ng W.-L."/>
            <person name="Kazmierczak K.M."/>
            <person name="Andrzejewski T.M."/>
            <person name="Davidsen T.M."/>
            <person name="Wayne K.J."/>
            <person name="Tettelin H."/>
            <person name="Glass J.I."/>
            <person name="Rusch D."/>
            <person name="Podicherti R."/>
            <person name="Tsui H.-C.T."/>
            <person name="Winkler M.E."/>
        </authorList>
    </citation>
    <scope>NUCLEOTIDE SEQUENCE</scope>
    <source>
        <strain evidence="1">KNB</strain>
    </source>
</reference>
<evidence type="ECO:0000313" key="1">
    <source>
        <dbReference type="EMBL" id="SPS05413.1"/>
    </source>
</evidence>
<proteinExistence type="predicted"/>
<gene>
    <name evidence="1" type="ORF">NITFAB_1003</name>
</gene>
<dbReference type="AlphaFoldDB" id="A0A2X0QTD6"/>
<accession>A0A2X0QTD6</accession>
<name>A0A2X0QTD6_9PROT</name>
<dbReference type="EMBL" id="LS423452">
    <property type="protein sequence ID" value="SPS05413.1"/>
    <property type="molecule type" value="Genomic_DNA"/>
</dbReference>
<sequence>MKPTRLTYPEGTLPAIFVDRARNFIEP</sequence>
<protein>
    <submittedName>
        <fullName evidence="1">Uncharacterized protein</fullName>
    </submittedName>
</protein>
<organism evidence="1">
    <name type="scientific">Candidatus Nitrotoga fabula</name>
    <dbReference type="NCBI Taxonomy" id="2182327"/>
    <lineage>
        <taxon>Bacteria</taxon>
        <taxon>Pseudomonadati</taxon>
        <taxon>Pseudomonadota</taxon>
        <taxon>Betaproteobacteria</taxon>
        <taxon>Nitrosomonadales</taxon>
        <taxon>Gallionellaceae</taxon>
        <taxon>Candidatus Nitrotoga</taxon>
    </lineage>
</organism>